<proteinExistence type="predicted"/>
<dbReference type="EMBL" id="VJMG01000082">
    <property type="protein sequence ID" value="TRL32549.1"/>
    <property type="molecule type" value="Genomic_DNA"/>
</dbReference>
<dbReference type="Proteomes" id="UP000316801">
    <property type="component" value="Unassembled WGS sequence"/>
</dbReference>
<dbReference type="InterPro" id="IPR018640">
    <property type="entry name" value="DUF2063"/>
</dbReference>
<dbReference type="AlphaFoldDB" id="A0A549SSF8"/>
<name>A0A549SSF8_9HYPH</name>
<comment type="caution">
    <text evidence="2">The sequence shown here is derived from an EMBL/GenBank/DDBJ whole genome shotgun (WGS) entry which is preliminary data.</text>
</comment>
<organism evidence="2 3">
    <name type="scientific">Rhizobium straminoryzae</name>
    <dbReference type="NCBI Taxonomy" id="1387186"/>
    <lineage>
        <taxon>Bacteria</taxon>
        <taxon>Pseudomonadati</taxon>
        <taxon>Pseudomonadota</taxon>
        <taxon>Alphaproteobacteria</taxon>
        <taxon>Hyphomicrobiales</taxon>
        <taxon>Rhizobiaceae</taxon>
        <taxon>Rhizobium/Agrobacterium group</taxon>
        <taxon>Rhizobium</taxon>
    </lineage>
</organism>
<dbReference type="RefSeq" id="WP_143127664.1">
    <property type="nucleotide sequence ID" value="NZ_VJMG01000082.1"/>
</dbReference>
<dbReference type="Gene3D" id="1.10.150.690">
    <property type="entry name" value="DUF2063"/>
    <property type="match status" value="1"/>
</dbReference>
<evidence type="ECO:0000313" key="2">
    <source>
        <dbReference type="EMBL" id="TRL32549.1"/>
    </source>
</evidence>
<reference evidence="2 3" key="1">
    <citation type="submission" date="2019-07" db="EMBL/GenBank/DDBJ databases">
        <title>Ln-dependent methylotrophs.</title>
        <authorList>
            <person name="Tani A."/>
        </authorList>
    </citation>
    <scope>NUCLEOTIDE SEQUENCE [LARGE SCALE GENOMIC DNA]</scope>
    <source>
        <strain evidence="2 3">SM12</strain>
    </source>
</reference>
<protein>
    <submittedName>
        <fullName evidence="2">DUF2063 domain-containing protein</fullName>
    </submittedName>
</protein>
<accession>A0A549SSF8</accession>
<feature type="domain" description="Putative DNA-binding" evidence="1">
    <location>
        <begin position="9"/>
        <end position="99"/>
    </location>
</feature>
<dbReference type="InterPro" id="IPR044922">
    <property type="entry name" value="DUF2063_N_sf"/>
</dbReference>
<dbReference type="Pfam" id="PF09836">
    <property type="entry name" value="DUF2063"/>
    <property type="match status" value="1"/>
</dbReference>
<evidence type="ECO:0000313" key="3">
    <source>
        <dbReference type="Proteomes" id="UP000316801"/>
    </source>
</evidence>
<evidence type="ECO:0000259" key="1">
    <source>
        <dbReference type="Pfam" id="PF09836"/>
    </source>
</evidence>
<sequence>MTMTFQDSQNAFASALLHPDLPLPHGITTARGTADPLRFAIYRNNVHVSLTMALAQRFPVTQRLVGSDFFTGMARVYAADHKPASPLMMHYGDDFPAFIAAFPPAASVAYLADVAQIEVAWSEAYHAADGPPLEIAQLAAIAPERIADLVVIPHLSTRLVRSDFPVGSIWSAHQDETVMPVGEWRAEAVLIVRPEMQVEIRILPEGDGEFLACLLGGATLGDAAEAAFAVAADFDFGSALTGLTMLGAFSAFEPSEGEVS</sequence>
<keyword evidence="3" id="KW-1185">Reference proteome</keyword>
<gene>
    <name evidence="2" type="ORF">FNA46_23560</name>
</gene>